<evidence type="ECO:0000256" key="5">
    <source>
        <dbReference type="SAM" id="Coils"/>
    </source>
</evidence>
<keyword evidence="4 6" id="KW-0472">Membrane</keyword>
<feature type="coiled-coil region" evidence="5">
    <location>
        <begin position="56"/>
        <end position="115"/>
    </location>
</feature>
<dbReference type="OrthoDB" id="1060521at2759"/>
<sequence length="470" mass="54205">MSKLKFLESSVDLVKNFKCCECGCDCSMAAKRKHDDSEQEGMDCDSIVRVEMGDECAALREAVSNQQQAIQDLYAELEEERNASSSAANEAMSMILRLQREKAQLQMEAKQFKRFVEERTSHDQQELLVLEDLLYQREQMIQSLTCEIQAYKHRLMSFGFTESEADEIPPYEYPPLRCNVMHDVMDADNDDTDIEKYAFGETPRDRVKNFKNRITQLETSPTYSQMEGDLTGKSVLDKVVVGQSPRWTKHSRRFSSDSTSFCPELLMDSPRLNSSFMKIDEEHSNLKRGDNASEAGDDMSDTRVYTIDYANNGAPYNGSTEFKAGGGVFDEYGTTPRELGYNADFEDPYAKKLYMRLQALEADRESMRQTIISMRTDKAQIVLLKEIAQHLCKEMSMQRKKTVRKQSFVAQLPFLTFFKWITSIIFWRRKANDMKYMFGLPSDNDGLYLLINKEHGVRPWRYLTSTQLGD</sequence>
<dbReference type="Pfam" id="PF04576">
    <property type="entry name" value="Zein-binding"/>
    <property type="match status" value="1"/>
</dbReference>
<dbReference type="GO" id="GO:0016020">
    <property type="term" value="C:membrane"/>
    <property type="evidence" value="ECO:0007669"/>
    <property type="project" value="UniProtKB-SubCell"/>
</dbReference>
<keyword evidence="9" id="KW-1185">Reference proteome</keyword>
<accession>A0A6A4R9N2</accession>
<evidence type="ECO:0000313" key="8">
    <source>
        <dbReference type="EMBL" id="KAE9621716.1"/>
    </source>
</evidence>
<evidence type="ECO:0000256" key="1">
    <source>
        <dbReference type="ARBA" id="ARBA00004370"/>
    </source>
</evidence>
<dbReference type="GO" id="GO:0080115">
    <property type="term" value="F:myosin XI tail binding"/>
    <property type="evidence" value="ECO:0007669"/>
    <property type="project" value="UniProtKB-ARBA"/>
</dbReference>
<organism evidence="8 9">
    <name type="scientific">Lupinus albus</name>
    <name type="common">White lupine</name>
    <name type="synonym">Lupinus termis</name>
    <dbReference type="NCBI Taxonomy" id="3870"/>
    <lineage>
        <taxon>Eukaryota</taxon>
        <taxon>Viridiplantae</taxon>
        <taxon>Streptophyta</taxon>
        <taxon>Embryophyta</taxon>
        <taxon>Tracheophyta</taxon>
        <taxon>Spermatophyta</taxon>
        <taxon>Magnoliopsida</taxon>
        <taxon>eudicotyledons</taxon>
        <taxon>Gunneridae</taxon>
        <taxon>Pentapetalae</taxon>
        <taxon>rosids</taxon>
        <taxon>fabids</taxon>
        <taxon>Fabales</taxon>
        <taxon>Fabaceae</taxon>
        <taxon>Papilionoideae</taxon>
        <taxon>50 kb inversion clade</taxon>
        <taxon>genistoids sensu lato</taxon>
        <taxon>core genistoids</taxon>
        <taxon>Genisteae</taxon>
        <taxon>Lupinus</taxon>
    </lineage>
</organism>
<evidence type="ECO:0000256" key="6">
    <source>
        <dbReference type="SAM" id="Phobius"/>
    </source>
</evidence>
<keyword evidence="2 6" id="KW-0812">Transmembrane</keyword>
<feature type="domain" description="GTD-binding" evidence="7">
    <location>
        <begin position="54"/>
        <end position="152"/>
    </location>
</feature>
<feature type="coiled-coil region" evidence="5">
    <location>
        <begin position="350"/>
        <end position="377"/>
    </location>
</feature>
<evidence type="ECO:0000313" key="9">
    <source>
        <dbReference type="Proteomes" id="UP000447434"/>
    </source>
</evidence>
<evidence type="ECO:0000256" key="4">
    <source>
        <dbReference type="ARBA" id="ARBA00023136"/>
    </source>
</evidence>
<gene>
    <name evidence="8" type="ORF">Lalb_Chr01g0017701</name>
</gene>
<protein>
    <submittedName>
        <fullName evidence="8">Putative GTD-binding domain-containing protein</fullName>
    </submittedName>
</protein>
<dbReference type="Proteomes" id="UP000447434">
    <property type="component" value="Chromosome 1"/>
</dbReference>
<dbReference type="PANTHER" id="PTHR31422:SF0">
    <property type="entry name" value="MYOSIN-BINDING PROTEIN 7"/>
    <property type="match status" value="1"/>
</dbReference>
<evidence type="ECO:0000256" key="3">
    <source>
        <dbReference type="ARBA" id="ARBA00022989"/>
    </source>
</evidence>
<dbReference type="EMBL" id="WOCE01000001">
    <property type="protein sequence ID" value="KAE9621716.1"/>
    <property type="molecule type" value="Genomic_DNA"/>
</dbReference>
<dbReference type="AlphaFoldDB" id="A0A6A4R9N2"/>
<name>A0A6A4R9N2_LUPAL</name>
<feature type="transmembrane region" description="Helical" evidence="6">
    <location>
        <begin position="408"/>
        <end position="427"/>
    </location>
</feature>
<comment type="caution">
    <text evidence="8">The sequence shown here is derived from an EMBL/GenBank/DDBJ whole genome shotgun (WGS) entry which is preliminary data.</text>
</comment>
<keyword evidence="3 6" id="KW-1133">Transmembrane helix</keyword>
<proteinExistence type="predicted"/>
<evidence type="ECO:0000259" key="7">
    <source>
        <dbReference type="PROSITE" id="PS51775"/>
    </source>
</evidence>
<reference evidence="9" key="1">
    <citation type="journal article" date="2020" name="Nat. Commun.">
        <title>Genome sequence of the cluster root forming white lupin.</title>
        <authorList>
            <person name="Hufnagel B."/>
            <person name="Marques A."/>
            <person name="Soriano A."/>
            <person name="Marques L."/>
            <person name="Divol F."/>
            <person name="Doumas P."/>
            <person name="Sallet E."/>
            <person name="Mancinotti D."/>
            <person name="Carrere S."/>
            <person name="Marande W."/>
            <person name="Arribat S."/>
            <person name="Keller J."/>
            <person name="Huneau C."/>
            <person name="Blein T."/>
            <person name="Aime D."/>
            <person name="Laguerre M."/>
            <person name="Taylor J."/>
            <person name="Schubert V."/>
            <person name="Nelson M."/>
            <person name="Geu-Flores F."/>
            <person name="Crespi M."/>
            <person name="Gallardo-Guerrero K."/>
            <person name="Delaux P.-M."/>
            <person name="Salse J."/>
            <person name="Berges H."/>
            <person name="Guyot R."/>
            <person name="Gouzy J."/>
            <person name="Peret B."/>
        </authorList>
    </citation>
    <scope>NUCLEOTIDE SEQUENCE [LARGE SCALE GENOMIC DNA]</scope>
    <source>
        <strain evidence="9">cv. Amiga</strain>
    </source>
</reference>
<evidence type="ECO:0000256" key="2">
    <source>
        <dbReference type="ARBA" id="ARBA00022692"/>
    </source>
</evidence>
<dbReference type="PANTHER" id="PTHR31422">
    <property type="entry name" value="BNAANNG28530D PROTEIN"/>
    <property type="match status" value="1"/>
</dbReference>
<dbReference type="InterPro" id="IPR007656">
    <property type="entry name" value="GTD-bd"/>
</dbReference>
<dbReference type="PROSITE" id="PS51775">
    <property type="entry name" value="GTD_BINDING"/>
    <property type="match status" value="1"/>
</dbReference>
<keyword evidence="5" id="KW-0175">Coiled coil</keyword>
<comment type="subcellular location">
    <subcellularLocation>
        <location evidence="1">Membrane</location>
    </subcellularLocation>
</comment>